<proteinExistence type="inferred from homology"/>
<dbReference type="CDD" id="cd16029">
    <property type="entry name" value="4-S"/>
    <property type="match status" value="1"/>
</dbReference>
<dbReference type="Gene3D" id="3.30.1120.10">
    <property type="match status" value="1"/>
</dbReference>
<dbReference type="Proteomes" id="UP000027135">
    <property type="component" value="Unassembled WGS sequence"/>
</dbReference>
<evidence type="ECO:0000256" key="3">
    <source>
        <dbReference type="ARBA" id="ARBA00022723"/>
    </source>
</evidence>
<evidence type="ECO:0000256" key="1">
    <source>
        <dbReference type="ARBA" id="ARBA00001913"/>
    </source>
</evidence>
<dbReference type="OrthoDB" id="103349at2759"/>
<dbReference type="InterPro" id="IPR047115">
    <property type="entry name" value="ARSB"/>
</dbReference>
<evidence type="ECO:0000313" key="9">
    <source>
        <dbReference type="EMBL" id="KDR13867.1"/>
    </source>
</evidence>
<evidence type="ECO:0000256" key="7">
    <source>
        <dbReference type="SAM" id="SignalP"/>
    </source>
</evidence>
<dbReference type="Gene3D" id="3.40.720.10">
    <property type="entry name" value="Alkaline Phosphatase, subunit A"/>
    <property type="match status" value="1"/>
</dbReference>
<reference evidence="9 10" key="1">
    <citation type="journal article" date="2014" name="Nat. Commun.">
        <title>Molecular traces of alternative social organization in a termite genome.</title>
        <authorList>
            <person name="Terrapon N."/>
            <person name="Li C."/>
            <person name="Robertson H.M."/>
            <person name="Ji L."/>
            <person name="Meng X."/>
            <person name="Booth W."/>
            <person name="Chen Z."/>
            <person name="Childers C.P."/>
            <person name="Glastad K.M."/>
            <person name="Gokhale K."/>
            <person name="Gowin J."/>
            <person name="Gronenberg W."/>
            <person name="Hermansen R.A."/>
            <person name="Hu H."/>
            <person name="Hunt B.G."/>
            <person name="Huylmans A.K."/>
            <person name="Khalil S.M."/>
            <person name="Mitchell R.D."/>
            <person name="Munoz-Torres M.C."/>
            <person name="Mustard J.A."/>
            <person name="Pan H."/>
            <person name="Reese J.T."/>
            <person name="Scharf M.E."/>
            <person name="Sun F."/>
            <person name="Vogel H."/>
            <person name="Xiao J."/>
            <person name="Yang W."/>
            <person name="Yang Z."/>
            <person name="Yang Z."/>
            <person name="Zhou J."/>
            <person name="Zhu J."/>
            <person name="Brent C.S."/>
            <person name="Elsik C.G."/>
            <person name="Goodisman M.A."/>
            <person name="Liberles D.A."/>
            <person name="Roe R.M."/>
            <person name="Vargo E.L."/>
            <person name="Vilcinskas A."/>
            <person name="Wang J."/>
            <person name="Bornberg-Bauer E."/>
            <person name="Korb J."/>
            <person name="Zhang G."/>
            <person name="Liebig J."/>
        </authorList>
    </citation>
    <scope>NUCLEOTIDE SEQUENCE [LARGE SCALE GENOMIC DNA]</scope>
    <source>
        <tissue evidence="9">Whole organism</tissue>
    </source>
</reference>
<keyword evidence="5" id="KW-0325">Glycoprotein</keyword>
<dbReference type="EMBL" id="KK852917">
    <property type="protein sequence ID" value="KDR13867.1"/>
    <property type="molecule type" value="Genomic_DNA"/>
</dbReference>
<evidence type="ECO:0000256" key="6">
    <source>
        <dbReference type="PIRSR" id="PIRSR600917-52"/>
    </source>
</evidence>
<dbReference type="PANTHER" id="PTHR10342:SF264">
    <property type="entry name" value="MIP05773P-RELATED"/>
    <property type="match status" value="1"/>
</dbReference>
<evidence type="ECO:0000259" key="8">
    <source>
        <dbReference type="Pfam" id="PF00884"/>
    </source>
</evidence>
<dbReference type="InterPro" id="IPR000917">
    <property type="entry name" value="Sulfatase_N"/>
</dbReference>
<evidence type="ECO:0000256" key="2">
    <source>
        <dbReference type="ARBA" id="ARBA00008779"/>
    </source>
</evidence>
<feature type="signal peptide" evidence="7">
    <location>
        <begin position="1"/>
        <end position="18"/>
    </location>
</feature>
<dbReference type="eggNOG" id="KOG3867">
    <property type="taxonomic scope" value="Eukaryota"/>
</dbReference>
<dbReference type="InterPro" id="IPR017850">
    <property type="entry name" value="Alkaline_phosphatase_core_sf"/>
</dbReference>
<gene>
    <name evidence="9" type="ORF">L798_12155</name>
</gene>
<protein>
    <submittedName>
        <fullName evidence="9">Arylsulfatase B</fullName>
    </submittedName>
</protein>
<dbReference type="STRING" id="136037.A0A067QUM9"/>
<dbReference type="AlphaFoldDB" id="A0A067QUM9"/>
<dbReference type="Pfam" id="PF00884">
    <property type="entry name" value="Sulfatase"/>
    <property type="match status" value="1"/>
</dbReference>
<organism evidence="9 10">
    <name type="scientific">Zootermopsis nevadensis</name>
    <name type="common">Dampwood termite</name>
    <dbReference type="NCBI Taxonomy" id="136037"/>
    <lineage>
        <taxon>Eukaryota</taxon>
        <taxon>Metazoa</taxon>
        <taxon>Ecdysozoa</taxon>
        <taxon>Arthropoda</taxon>
        <taxon>Hexapoda</taxon>
        <taxon>Insecta</taxon>
        <taxon>Pterygota</taxon>
        <taxon>Neoptera</taxon>
        <taxon>Polyneoptera</taxon>
        <taxon>Dictyoptera</taxon>
        <taxon>Blattodea</taxon>
        <taxon>Blattoidea</taxon>
        <taxon>Termitoidae</taxon>
        <taxon>Termopsidae</taxon>
        <taxon>Zootermopsis</taxon>
    </lineage>
</organism>
<sequence length="540" mass="60589">MLLLIWYLGCILVTAVQALSPHIILIVADDLGWNDVSFHGSDQIPTPNIDALAYNGVILNNYYSQSTSTSSRAALLTGRYPFHLGMQGESIMAAEPRGLPLQDKILPEFLKDLHYVTKAVGKWHLGFYKKEFTPTYRGFDSHLGYWGGYISYYDHILQNVYPEGQILSGYDFRRNMDTAWELDGQYATDVFTDECVNIIRNHNSSSSLFLYVGHLAVHAGNVGKPLEAPQESIDNFRYIPDPNRRTLAAMVSKLDESVGQIIHALADTDMLNNSIIIFISDNGAPSENWGSNYPFRGIKQSLWEGGVRCIGLVWSPMINSSQRASNELMHVTDWLPTLFSAAGGNLSELAGNFDGVDQWNSISYNEASPRKQVLLNIDEVMKTAAIRDGDWKLVIGSFGTNGSLDRYYGESGRGLRNPVYNISSVTNSTTWTSTAPYRRTDSDTELNKLRESATVKCSFDSQYPETDCNPSITKEPCLFNIVSDPCEMHNLANIHEAVLRQLYHMLIIQKQSLVPQLIKQLDFNGANPAKFNYTWSPWED</sequence>
<evidence type="ECO:0000256" key="5">
    <source>
        <dbReference type="ARBA" id="ARBA00023180"/>
    </source>
</evidence>
<accession>A0A067QUM9</accession>
<comment type="PTM">
    <text evidence="6">The conversion to 3-oxoalanine (also known as C-formylglycine, FGly), of a serine or cysteine residue in prokaryotes and of a cysteine residue in eukaryotes, is critical for catalytic activity.</text>
</comment>
<dbReference type="PANTHER" id="PTHR10342">
    <property type="entry name" value="ARYLSULFATASE"/>
    <property type="match status" value="1"/>
</dbReference>
<dbReference type="GO" id="GO:0008484">
    <property type="term" value="F:sulfuric ester hydrolase activity"/>
    <property type="evidence" value="ECO:0007669"/>
    <property type="project" value="InterPro"/>
</dbReference>
<keyword evidence="10" id="KW-1185">Reference proteome</keyword>
<feature type="modified residue" description="3-oxoalanine (Ser)" evidence="6">
    <location>
        <position position="68"/>
    </location>
</feature>
<comment type="similarity">
    <text evidence="2">Belongs to the sulfatase family.</text>
</comment>
<evidence type="ECO:0000256" key="4">
    <source>
        <dbReference type="ARBA" id="ARBA00022837"/>
    </source>
</evidence>
<dbReference type="InParanoid" id="A0A067QUM9"/>
<comment type="cofactor">
    <cofactor evidence="1">
        <name>Ca(2+)</name>
        <dbReference type="ChEBI" id="CHEBI:29108"/>
    </cofactor>
</comment>
<keyword evidence="7" id="KW-0732">Signal</keyword>
<feature type="chain" id="PRO_5001648201" evidence="7">
    <location>
        <begin position="19"/>
        <end position="540"/>
    </location>
</feature>
<dbReference type="GO" id="GO:0046872">
    <property type="term" value="F:metal ion binding"/>
    <property type="evidence" value="ECO:0007669"/>
    <property type="project" value="UniProtKB-KW"/>
</dbReference>
<feature type="domain" description="Sulfatase N-terminal" evidence="8">
    <location>
        <begin position="21"/>
        <end position="343"/>
    </location>
</feature>
<keyword evidence="3" id="KW-0479">Metal-binding</keyword>
<evidence type="ECO:0000313" key="10">
    <source>
        <dbReference type="Proteomes" id="UP000027135"/>
    </source>
</evidence>
<dbReference type="SUPFAM" id="SSF53649">
    <property type="entry name" value="Alkaline phosphatase-like"/>
    <property type="match status" value="1"/>
</dbReference>
<name>A0A067QUM9_ZOONE</name>
<dbReference type="OMA" id="MIKCPPR"/>
<keyword evidence="4" id="KW-0106">Calcium</keyword>